<dbReference type="AlphaFoldDB" id="A0A6J6QHM1"/>
<dbReference type="CDD" id="cd08432">
    <property type="entry name" value="PBP2_GcdR_TrpI_HvrB_AmpR_like"/>
    <property type="match status" value="1"/>
</dbReference>
<dbReference type="InterPro" id="IPR058163">
    <property type="entry name" value="LysR-type_TF_proteobact-type"/>
</dbReference>
<sequence length="298" mass="33643">MYRRTVPNLPPLASLRAFEAAARHLSFRAAAEELSVTQSAISHQIAELEKRLGVKLFDRHSRRVELTAAGAQYHPFLRDAFDRIAQGTVLVTSTVAGRELDVQVYVTLAVRWLIPRLHTFSAAHPEIRVRFDTSRRGWEFDENNGDVGIVCTEHADRPNLHYTHLFDDQLTPVCSPKLKPMRKPADLLAFPLLQLFTAPDDWHIWLTAAALPDSPPSMITFDSYLLALESAIDGQGIAIVPRFLAASDLRNGRLIAPFPIDVPHPKRWYLVCRSERRNDPRIVAFGEWLRREISSGAA</sequence>
<accession>A0A6J6QHM1</accession>
<comment type="similarity">
    <text evidence="1">Belongs to the LysR transcriptional regulatory family.</text>
</comment>
<dbReference type="GO" id="GO:0003700">
    <property type="term" value="F:DNA-binding transcription factor activity"/>
    <property type="evidence" value="ECO:0007669"/>
    <property type="project" value="InterPro"/>
</dbReference>
<evidence type="ECO:0000313" key="6">
    <source>
        <dbReference type="EMBL" id="CAB4362641.1"/>
    </source>
</evidence>
<dbReference type="NCBIfam" id="NF008352">
    <property type="entry name" value="PRK11139.1"/>
    <property type="match status" value="1"/>
</dbReference>
<evidence type="ECO:0000256" key="1">
    <source>
        <dbReference type="ARBA" id="ARBA00009437"/>
    </source>
</evidence>
<dbReference type="GO" id="GO:0006351">
    <property type="term" value="P:DNA-templated transcription"/>
    <property type="evidence" value="ECO:0007669"/>
    <property type="project" value="TreeGrafter"/>
</dbReference>
<dbReference type="EMBL" id="CAESGF010000002">
    <property type="protein sequence ID" value="CAB4362641.1"/>
    <property type="molecule type" value="Genomic_DNA"/>
</dbReference>
<dbReference type="InterPro" id="IPR036388">
    <property type="entry name" value="WH-like_DNA-bd_sf"/>
</dbReference>
<dbReference type="InterPro" id="IPR000847">
    <property type="entry name" value="LysR_HTH_N"/>
</dbReference>
<gene>
    <name evidence="7" type="ORF">UFOPK2656_00424</name>
    <name evidence="8" type="ORF">UFOPK3099_00448</name>
    <name evidence="9" type="ORF">UFOPK3267_01667</name>
    <name evidence="10" type="ORF">UFOPK3651_00192</name>
    <name evidence="6" type="ORF">UFOPK4189_00421</name>
</gene>
<dbReference type="PANTHER" id="PTHR30537:SF74">
    <property type="entry name" value="HTH-TYPE TRANSCRIPTIONAL REGULATOR TRPI"/>
    <property type="match status" value="1"/>
</dbReference>
<evidence type="ECO:0000313" key="10">
    <source>
        <dbReference type="EMBL" id="CAB4911102.1"/>
    </source>
</evidence>
<evidence type="ECO:0000313" key="7">
    <source>
        <dbReference type="EMBL" id="CAB4707194.1"/>
    </source>
</evidence>
<dbReference type="SUPFAM" id="SSF53850">
    <property type="entry name" value="Periplasmic binding protein-like II"/>
    <property type="match status" value="1"/>
</dbReference>
<evidence type="ECO:0000256" key="2">
    <source>
        <dbReference type="ARBA" id="ARBA00023015"/>
    </source>
</evidence>
<dbReference type="PROSITE" id="PS50931">
    <property type="entry name" value="HTH_LYSR"/>
    <property type="match status" value="1"/>
</dbReference>
<organism evidence="7">
    <name type="scientific">freshwater metagenome</name>
    <dbReference type="NCBI Taxonomy" id="449393"/>
    <lineage>
        <taxon>unclassified sequences</taxon>
        <taxon>metagenomes</taxon>
        <taxon>ecological metagenomes</taxon>
    </lineage>
</organism>
<keyword evidence="4" id="KW-0804">Transcription</keyword>
<proteinExistence type="inferred from homology"/>
<name>A0A6J6QHM1_9ZZZZ</name>
<dbReference type="GO" id="GO:0043565">
    <property type="term" value="F:sequence-specific DNA binding"/>
    <property type="evidence" value="ECO:0007669"/>
    <property type="project" value="TreeGrafter"/>
</dbReference>
<dbReference type="PANTHER" id="PTHR30537">
    <property type="entry name" value="HTH-TYPE TRANSCRIPTIONAL REGULATOR"/>
    <property type="match status" value="1"/>
</dbReference>
<evidence type="ECO:0000259" key="5">
    <source>
        <dbReference type="PROSITE" id="PS50931"/>
    </source>
</evidence>
<keyword evidence="2" id="KW-0805">Transcription regulation</keyword>
<dbReference type="EMBL" id="CAEZYF010000002">
    <property type="protein sequence ID" value="CAB4707194.1"/>
    <property type="molecule type" value="Genomic_DNA"/>
</dbReference>
<protein>
    <submittedName>
        <fullName evidence="7">Unannotated protein</fullName>
    </submittedName>
</protein>
<evidence type="ECO:0000313" key="8">
    <source>
        <dbReference type="EMBL" id="CAB4806516.1"/>
    </source>
</evidence>
<dbReference type="Pfam" id="PF03466">
    <property type="entry name" value="LysR_substrate"/>
    <property type="match status" value="1"/>
</dbReference>
<dbReference type="Gene3D" id="1.10.10.10">
    <property type="entry name" value="Winged helix-like DNA-binding domain superfamily/Winged helix DNA-binding domain"/>
    <property type="match status" value="1"/>
</dbReference>
<feature type="domain" description="HTH lysR-type" evidence="5">
    <location>
        <begin position="10"/>
        <end position="67"/>
    </location>
</feature>
<dbReference type="FunFam" id="1.10.10.10:FF:000038">
    <property type="entry name" value="Glycine cleavage system transcriptional activator"/>
    <property type="match status" value="1"/>
</dbReference>
<evidence type="ECO:0000256" key="4">
    <source>
        <dbReference type="ARBA" id="ARBA00023163"/>
    </source>
</evidence>
<dbReference type="EMBL" id="CAFBMT010000001">
    <property type="protein sequence ID" value="CAB4911102.1"/>
    <property type="molecule type" value="Genomic_DNA"/>
</dbReference>
<dbReference type="InterPro" id="IPR036390">
    <property type="entry name" value="WH_DNA-bd_sf"/>
</dbReference>
<evidence type="ECO:0000313" key="9">
    <source>
        <dbReference type="EMBL" id="CAB4851702.1"/>
    </source>
</evidence>
<dbReference type="SUPFAM" id="SSF46785">
    <property type="entry name" value="Winged helix' DNA-binding domain"/>
    <property type="match status" value="1"/>
</dbReference>
<reference evidence="7" key="1">
    <citation type="submission" date="2020-05" db="EMBL/GenBank/DDBJ databases">
        <authorList>
            <person name="Chiriac C."/>
            <person name="Salcher M."/>
            <person name="Ghai R."/>
            <person name="Kavagutti S V."/>
        </authorList>
    </citation>
    <scope>NUCLEOTIDE SEQUENCE</scope>
</reference>
<dbReference type="EMBL" id="CAFBIY010000091">
    <property type="protein sequence ID" value="CAB4851702.1"/>
    <property type="molecule type" value="Genomic_DNA"/>
</dbReference>
<keyword evidence="3" id="KW-0238">DNA-binding</keyword>
<dbReference type="PRINTS" id="PR00039">
    <property type="entry name" value="HTHLYSR"/>
</dbReference>
<evidence type="ECO:0000256" key="3">
    <source>
        <dbReference type="ARBA" id="ARBA00023125"/>
    </source>
</evidence>
<dbReference type="InterPro" id="IPR005119">
    <property type="entry name" value="LysR_subst-bd"/>
</dbReference>
<dbReference type="EMBL" id="CAFAAV010000021">
    <property type="protein sequence ID" value="CAB4806516.1"/>
    <property type="molecule type" value="Genomic_DNA"/>
</dbReference>
<dbReference type="Pfam" id="PF00126">
    <property type="entry name" value="HTH_1"/>
    <property type="match status" value="1"/>
</dbReference>
<dbReference type="Gene3D" id="3.40.190.10">
    <property type="entry name" value="Periplasmic binding protein-like II"/>
    <property type="match status" value="2"/>
</dbReference>